<keyword evidence="2" id="KW-0677">Repeat</keyword>
<evidence type="ECO:0000256" key="2">
    <source>
        <dbReference type="ARBA" id="ARBA00022737"/>
    </source>
</evidence>
<accession>A0A2V3J9E0</accession>
<keyword evidence="5" id="KW-1185">Reference proteome</keyword>
<comment type="caution">
    <text evidence="4">The sequence shown here is derived from an EMBL/GenBank/DDBJ whole genome shotgun (WGS) entry which is preliminary data.</text>
</comment>
<dbReference type="InterPro" id="IPR001680">
    <property type="entry name" value="WD40_rpt"/>
</dbReference>
<dbReference type="PROSITE" id="PS50082">
    <property type="entry name" value="WD_REPEATS_2"/>
    <property type="match status" value="2"/>
</dbReference>
<dbReference type="EMBL" id="NBIV01000001">
    <property type="protein sequence ID" value="PXF50177.1"/>
    <property type="molecule type" value="Genomic_DNA"/>
</dbReference>
<dbReference type="SUPFAM" id="SSF50978">
    <property type="entry name" value="WD40 repeat-like"/>
    <property type="match status" value="1"/>
</dbReference>
<evidence type="ECO:0000313" key="5">
    <source>
        <dbReference type="Proteomes" id="UP000247409"/>
    </source>
</evidence>
<dbReference type="PROSITE" id="PS50294">
    <property type="entry name" value="WD_REPEATS_REGION"/>
    <property type="match status" value="2"/>
</dbReference>
<reference evidence="4 5" key="1">
    <citation type="journal article" date="2018" name="Mol. Biol. Evol.">
        <title>Analysis of the draft genome of the red seaweed Gracilariopsis chorda provides insights into genome size evolution in Rhodophyta.</title>
        <authorList>
            <person name="Lee J."/>
            <person name="Yang E.C."/>
            <person name="Graf L."/>
            <person name="Yang J.H."/>
            <person name="Qiu H."/>
            <person name="Zel Zion U."/>
            <person name="Chan C.X."/>
            <person name="Stephens T.G."/>
            <person name="Weber A.P.M."/>
            <person name="Boo G.H."/>
            <person name="Boo S.M."/>
            <person name="Kim K.M."/>
            <person name="Shin Y."/>
            <person name="Jung M."/>
            <person name="Lee S.J."/>
            <person name="Yim H.S."/>
            <person name="Lee J.H."/>
            <person name="Bhattacharya D."/>
            <person name="Yoon H.S."/>
        </authorList>
    </citation>
    <scope>NUCLEOTIDE SEQUENCE [LARGE SCALE GENOMIC DNA]</scope>
    <source>
        <strain evidence="4 5">SKKU-2015</strain>
        <tissue evidence="4">Whole body</tissue>
    </source>
</reference>
<dbReference type="InterPro" id="IPR015943">
    <property type="entry name" value="WD40/YVTN_repeat-like_dom_sf"/>
</dbReference>
<evidence type="ECO:0000256" key="3">
    <source>
        <dbReference type="PROSITE-ProRule" id="PRU00221"/>
    </source>
</evidence>
<feature type="repeat" description="WD" evidence="3">
    <location>
        <begin position="95"/>
        <end position="136"/>
    </location>
</feature>
<dbReference type="OrthoDB" id="1522at2759"/>
<evidence type="ECO:0000313" key="4">
    <source>
        <dbReference type="EMBL" id="PXF50177.1"/>
    </source>
</evidence>
<name>A0A2V3J9E0_9FLOR</name>
<dbReference type="SMART" id="SM00320">
    <property type="entry name" value="WD40"/>
    <property type="match status" value="4"/>
</dbReference>
<dbReference type="AlphaFoldDB" id="A0A2V3J9E0"/>
<feature type="repeat" description="WD" evidence="3">
    <location>
        <begin position="138"/>
        <end position="170"/>
    </location>
</feature>
<dbReference type="GO" id="GO:1990234">
    <property type="term" value="C:transferase complex"/>
    <property type="evidence" value="ECO:0007669"/>
    <property type="project" value="UniProtKB-ARBA"/>
</dbReference>
<dbReference type="Gene3D" id="2.130.10.10">
    <property type="entry name" value="YVTN repeat-like/Quinoprotein amine dehydrogenase"/>
    <property type="match status" value="1"/>
</dbReference>
<gene>
    <name evidence="4" type="ORF">BWQ96_00337</name>
</gene>
<dbReference type="STRING" id="448386.A0A2V3J9E0"/>
<protein>
    <submittedName>
        <fullName evidence="4">Katanin p80 WD40 repeat-containing subunit B1</fullName>
    </submittedName>
</protein>
<organism evidence="4 5">
    <name type="scientific">Gracilariopsis chorda</name>
    <dbReference type="NCBI Taxonomy" id="448386"/>
    <lineage>
        <taxon>Eukaryota</taxon>
        <taxon>Rhodophyta</taxon>
        <taxon>Florideophyceae</taxon>
        <taxon>Rhodymeniophycidae</taxon>
        <taxon>Gracilariales</taxon>
        <taxon>Gracilariaceae</taxon>
        <taxon>Gracilariopsis</taxon>
    </lineage>
</organism>
<sequence>MTSKITVKKRWQLSRYVDAVVSAGGGNAVAATSQITGIVWDGCVHGLMGAGQIEAEIEVETGIADLCCLDEGQFIAGADDGSVRVVHSGGVLPLPGGHNSNVNSVAVSSSKKLVASGGQDKAVLCWNLNEPSNEPMRFEGHIDSVNSVDWNTTGDNLLTASSDGMACVWDERQNHWQAAITIPTGLDVYSAVFAASGTTMVMSTEMMDVVAFDLRAETKALWRKGGYTGASHCLRASPHNEKIVAVASNCPAVTLLDVSNGNVLGKSFHHTDYVRSVAWDSQAEGRLFSGSWDKSVAELNVSL</sequence>
<dbReference type="PANTHER" id="PTHR22847:SF637">
    <property type="entry name" value="WD REPEAT DOMAIN 5B"/>
    <property type="match status" value="1"/>
</dbReference>
<dbReference type="Proteomes" id="UP000247409">
    <property type="component" value="Unassembled WGS sequence"/>
</dbReference>
<dbReference type="Pfam" id="PF00400">
    <property type="entry name" value="WD40"/>
    <property type="match status" value="3"/>
</dbReference>
<dbReference type="PANTHER" id="PTHR22847">
    <property type="entry name" value="WD40 REPEAT PROTEIN"/>
    <property type="match status" value="1"/>
</dbReference>
<proteinExistence type="predicted"/>
<keyword evidence="1 3" id="KW-0853">WD repeat</keyword>
<evidence type="ECO:0000256" key="1">
    <source>
        <dbReference type="ARBA" id="ARBA00022574"/>
    </source>
</evidence>
<dbReference type="InterPro" id="IPR036322">
    <property type="entry name" value="WD40_repeat_dom_sf"/>
</dbReference>